<dbReference type="InParanoid" id="A0A136IJ87"/>
<accession>A0A136IJ87</accession>
<evidence type="ECO:0000256" key="2">
    <source>
        <dbReference type="ARBA" id="ARBA00022679"/>
    </source>
</evidence>
<organism evidence="3 4">
    <name type="scientific">Microdochium bolleyi</name>
    <dbReference type="NCBI Taxonomy" id="196109"/>
    <lineage>
        <taxon>Eukaryota</taxon>
        <taxon>Fungi</taxon>
        <taxon>Dikarya</taxon>
        <taxon>Ascomycota</taxon>
        <taxon>Pezizomycotina</taxon>
        <taxon>Sordariomycetes</taxon>
        <taxon>Xylariomycetidae</taxon>
        <taxon>Xylariales</taxon>
        <taxon>Microdochiaceae</taxon>
        <taxon>Microdochium</taxon>
    </lineage>
</organism>
<keyword evidence="2 3" id="KW-0808">Transferase</keyword>
<evidence type="ECO:0000256" key="1">
    <source>
        <dbReference type="ARBA" id="ARBA00010209"/>
    </source>
</evidence>
<comment type="similarity">
    <text evidence="1">Belongs to the tryptophan dimethylallyltransferase family.</text>
</comment>
<evidence type="ECO:0000313" key="3">
    <source>
        <dbReference type="EMBL" id="KXJ85035.1"/>
    </source>
</evidence>
<name>A0A136IJ87_9PEZI</name>
<dbReference type="OrthoDB" id="5392033at2759"/>
<reference evidence="4" key="1">
    <citation type="submission" date="2016-02" db="EMBL/GenBank/DDBJ databases">
        <title>Draft genome sequence of Microdochium bolleyi, a fungal endophyte of beachgrass.</title>
        <authorList>
            <consortium name="DOE Joint Genome Institute"/>
            <person name="David A.S."/>
            <person name="May G."/>
            <person name="Haridas S."/>
            <person name="Lim J."/>
            <person name="Wang M."/>
            <person name="Labutti K."/>
            <person name="Lipzen A."/>
            <person name="Barry K."/>
            <person name="Grigoriev I.V."/>
        </authorList>
    </citation>
    <scope>NUCLEOTIDE SEQUENCE [LARGE SCALE GENOMIC DNA]</scope>
    <source>
        <strain evidence="4">J235TASD1</strain>
    </source>
</reference>
<dbReference type="SFLD" id="SFLDS00036">
    <property type="entry name" value="Aromatic_Prenyltransferase"/>
    <property type="match status" value="1"/>
</dbReference>
<dbReference type="CDD" id="cd13929">
    <property type="entry name" value="PT-DMATS_CymD"/>
    <property type="match status" value="1"/>
</dbReference>
<dbReference type="InterPro" id="IPR017795">
    <property type="entry name" value="ABBA_NscD-like"/>
</dbReference>
<dbReference type="GO" id="GO:0016765">
    <property type="term" value="F:transferase activity, transferring alkyl or aryl (other than methyl) groups"/>
    <property type="evidence" value="ECO:0007669"/>
    <property type="project" value="InterPro"/>
</dbReference>
<dbReference type="PANTHER" id="PTHR40627:SF4">
    <property type="entry name" value="PRENYLTRANSFERASE ASQH1-RELATED"/>
    <property type="match status" value="1"/>
</dbReference>
<dbReference type="EMBL" id="KQ964300">
    <property type="protein sequence ID" value="KXJ85035.1"/>
    <property type="molecule type" value="Genomic_DNA"/>
</dbReference>
<protein>
    <submittedName>
        <fullName evidence="3">Dimethylallyl transferase</fullName>
    </submittedName>
</protein>
<dbReference type="GO" id="GO:0009820">
    <property type="term" value="P:alkaloid metabolic process"/>
    <property type="evidence" value="ECO:0007669"/>
    <property type="project" value="InterPro"/>
</dbReference>
<dbReference type="InterPro" id="IPR033964">
    <property type="entry name" value="ABBA"/>
</dbReference>
<evidence type="ECO:0000313" key="4">
    <source>
        <dbReference type="Proteomes" id="UP000070501"/>
    </source>
</evidence>
<dbReference type="PANTHER" id="PTHR40627">
    <property type="entry name" value="INDOLE PRENYLTRANSFERASE TDIB-RELATED"/>
    <property type="match status" value="1"/>
</dbReference>
<dbReference type="AlphaFoldDB" id="A0A136IJ87"/>
<dbReference type="Proteomes" id="UP000070501">
    <property type="component" value="Unassembled WGS sequence"/>
</dbReference>
<dbReference type="Pfam" id="PF11991">
    <property type="entry name" value="Trp_DMAT"/>
    <property type="match status" value="1"/>
</dbReference>
<proteinExistence type="inferred from homology"/>
<dbReference type="NCBIfam" id="TIGR03429">
    <property type="entry name" value="arom_pren_DMATS"/>
    <property type="match status" value="1"/>
</dbReference>
<gene>
    <name evidence="3" type="ORF">Micbo1qcDRAFT_169702</name>
</gene>
<sequence>MTDDHTPAELSWSWSGDDRLPAVRYSVEPIGWDAGSDIDPHNVHASAVLLGSTLPYTPSLDLHWYRHFLQCLTLCQKKSLQNGASDGLPPSTCKPPSQTFIAFDLEHNGDMVVKYYFLPSLKAASLGTGRLELTEAALSGLRLREPSDSASVLDSFHLLTEYIATFPSGTVTVEIVAVDCVTPSKSRVKIYVRSRQTTFGSVLDMLTLGGRAAPLPESAVSSLKELWVNLFATAGNEAEILEAPLPENPHCTAGILYYFELKPGLPLPTSKVYLPVRHYAQDDEQIALGLSRYLEKRGKGLAGGMTYLDGVRKLW</sequence>
<keyword evidence="4" id="KW-1185">Reference proteome</keyword>